<evidence type="ECO:0000313" key="1">
    <source>
        <dbReference type="EMBL" id="KAL0438185.1"/>
    </source>
</evidence>
<evidence type="ECO:0008006" key="2">
    <source>
        <dbReference type="Google" id="ProtNLM"/>
    </source>
</evidence>
<dbReference type="EMBL" id="JACGWN010000008">
    <property type="protein sequence ID" value="KAL0438185.1"/>
    <property type="molecule type" value="Genomic_DNA"/>
</dbReference>
<proteinExistence type="predicted"/>
<sequence>MASLNSNNKSTRFFSPHAHHHSLCTRTHQIAALALVVATFFLTRLFDHSLGPCSSPYLNSLSDGNQYTAPDGVVRFGGSPGYGTHLTLKIYVYDENEIEGLKLLMYGREGRFPRRLALKASGALRKRMREMQ</sequence>
<comment type="caution">
    <text evidence="1">The sequence shown here is derived from an EMBL/GenBank/DDBJ whole genome shotgun (WGS) entry which is preliminary data.</text>
</comment>
<protein>
    <recommendedName>
        <fullName evidence="2">Dirigent protein</fullName>
    </recommendedName>
</protein>
<name>A0AAW2WAB2_9LAMI</name>
<organism evidence="1">
    <name type="scientific">Sesamum latifolium</name>
    <dbReference type="NCBI Taxonomy" id="2727402"/>
    <lineage>
        <taxon>Eukaryota</taxon>
        <taxon>Viridiplantae</taxon>
        <taxon>Streptophyta</taxon>
        <taxon>Embryophyta</taxon>
        <taxon>Tracheophyta</taxon>
        <taxon>Spermatophyta</taxon>
        <taxon>Magnoliopsida</taxon>
        <taxon>eudicotyledons</taxon>
        <taxon>Gunneridae</taxon>
        <taxon>Pentapetalae</taxon>
        <taxon>asterids</taxon>
        <taxon>lamiids</taxon>
        <taxon>Lamiales</taxon>
        <taxon>Pedaliaceae</taxon>
        <taxon>Sesamum</taxon>
    </lineage>
</organism>
<reference evidence="1" key="2">
    <citation type="journal article" date="2024" name="Plant">
        <title>Genomic evolution and insights into agronomic trait innovations of Sesamum species.</title>
        <authorList>
            <person name="Miao H."/>
            <person name="Wang L."/>
            <person name="Qu L."/>
            <person name="Liu H."/>
            <person name="Sun Y."/>
            <person name="Le M."/>
            <person name="Wang Q."/>
            <person name="Wei S."/>
            <person name="Zheng Y."/>
            <person name="Lin W."/>
            <person name="Duan Y."/>
            <person name="Cao H."/>
            <person name="Xiong S."/>
            <person name="Wang X."/>
            <person name="Wei L."/>
            <person name="Li C."/>
            <person name="Ma Q."/>
            <person name="Ju M."/>
            <person name="Zhao R."/>
            <person name="Li G."/>
            <person name="Mu C."/>
            <person name="Tian Q."/>
            <person name="Mei H."/>
            <person name="Zhang T."/>
            <person name="Gao T."/>
            <person name="Zhang H."/>
        </authorList>
    </citation>
    <scope>NUCLEOTIDE SEQUENCE</scope>
    <source>
        <strain evidence="1">KEN1</strain>
    </source>
</reference>
<gene>
    <name evidence="1" type="ORF">Slati_2301500</name>
</gene>
<reference evidence="1" key="1">
    <citation type="submission" date="2020-06" db="EMBL/GenBank/DDBJ databases">
        <authorList>
            <person name="Li T."/>
            <person name="Hu X."/>
            <person name="Zhang T."/>
            <person name="Song X."/>
            <person name="Zhang H."/>
            <person name="Dai N."/>
            <person name="Sheng W."/>
            <person name="Hou X."/>
            <person name="Wei L."/>
        </authorList>
    </citation>
    <scope>NUCLEOTIDE SEQUENCE</scope>
    <source>
        <strain evidence="1">KEN1</strain>
        <tissue evidence="1">Leaf</tissue>
    </source>
</reference>
<dbReference type="AlphaFoldDB" id="A0AAW2WAB2"/>
<accession>A0AAW2WAB2</accession>